<accession>B6JGM6</accession>
<reference evidence="4 5" key="1">
    <citation type="journal article" date="2011" name="J. Bacteriol.">
        <title>Complete genome sequences of the chemolithoautotrophic Oligotropha carboxidovorans strains OM4 and OM5.</title>
        <authorList>
            <person name="Volland S."/>
            <person name="Rachinger M."/>
            <person name="Strittmatter A."/>
            <person name="Daniel R."/>
            <person name="Gottschalk G."/>
            <person name="Meyer O."/>
        </authorList>
    </citation>
    <scope>NUCLEOTIDE SEQUENCE [LARGE SCALE GENOMIC DNA]</scope>
    <source>
        <strain evidence="5">ATCC 49405 / DSM 1227 / KCTC 32145 / OM5</strain>
    </source>
</reference>
<keyword evidence="2" id="KW-0472">Membrane</keyword>
<feature type="chain" id="PRO_5002844693" description="Transmembrane protein" evidence="3">
    <location>
        <begin position="26"/>
        <end position="315"/>
    </location>
</feature>
<name>B6JGM6_AFIC5</name>
<dbReference type="STRING" id="504832.OCA5_c16830"/>
<dbReference type="HOGENOM" id="CLU_882327_0_0_5"/>
<evidence type="ECO:0008006" key="6">
    <source>
        <dbReference type="Google" id="ProtNLM"/>
    </source>
</evidence>
<organism evidence="4 5">
    <name type="scientific">Afipia carboxidovorans (strain ATCC 49405 / DSM 1227 / KCTC 32145 / OM5)</name>
    <name type="common">Oligotropha carboxidovorans</name>
    <dbReference type="NCBI Taxonomy" id="504832"/>
    <lineage>
        <taxon>Bacteria</taxon>
        <taxon>Pseudomonadati</taxon>
        <taxon>Pseudomonadota</taxon>
        <taxon>Alphaproteobacteria</taxon>
        <taxon>Hyphomicrobiales</taxon>
        <taxon>Nitrobacteraceae</taxon>
        <taxon>Afipia</taxon>
    </lineage>
</organism>
<keyword evidence="2" id="KW-0812">Transmembrane</keyword>
<feature type="compositionally biased region" description="Basic and acidic residues" evidence="1">
    <location>
        <begin position="109"/>
        <end position="123"/>
    </location>
</feature>
<protein>
    <recommendedName>
        <fullName evidence="6">Transmembrane protein</fullName>
    </recommendedName>
</protein>
<dbReference type="KEGG" id="ocg:OCA5_c16830"/>
<keyword evidence="3" id="KW-0732">Signal</keyword>
<dbReference type="eggNOG" id="ENOG5030I8S">
    <property type="taxonomic scope" value="Bacteria"/>
</dbReference>
<keyword evidence="5" id="KW-1185">Reference proteome</keyword>
<evidence type="ECO:0000256" key="2">
    <source>
        <dbReference type="SAM" id="Phobius"/>
    </source>
</evidence>
<sequence length="315" mass="33086">MRQHYATLAAATLCALLAGATSGFAQQPASDATSCHAAPKGAAPQGKHWYYHLDRKTKAKCWYLGEAGLKTYKPAAKAAAASEPAPDTKPAPDPKPEAAQAAPLQRNIADARNESPSEADAEHAMTSSIPEPSTSADNNAPPAEQPSLMLAQPDNLTSTPAPLSSRFSAAETPSDQTTGLAPRVTPQAAAPAAQAPLPPSADDDNNSALNLAPWRIALGVLFVGLGILAILGAVAFRYLKRAPRITSAPARERRNIWAKNGEAEAEPAYAEMIIPSRRAPAVKAPQDLDEIERLLRQAARREPGKAKPSAIPARS</sequence>
<dbReference type="PATRIC" id="fig|504832.7.peg.1796"/>
<evidence type="ECO:0000313" key="5">
    <source>
        <dbReference type="Proteomes" id="UP000007730"/>
    </source>
</evidence>
<feature type="compositionally biased region" description="Polar residues" evidence="1">
    <location>
        <begin position="154"/>
        <end position="179"/>
    </location>
</feature>
<dbReference type="RefSeq" id="WP_012563499.1">
    <property type="nucleotide sequence ID" value="NC_011386.1"/>
</dbReference>
<evidence type="ECO:0000313" key="4">
    <source>
        <dbReference type="EMBL" id="AEI06397.1"/>
    </source>
</evidence>
<feature type="compositionally biased region" description="Low complexity" evidence="1">
    <location>
        <begin position="181"/>
        <end position="195"/>
    </location>
</feature>
<dbReference type="Proteomes" id="UP000007730">
    <property type="component" value="Chromosome"/>
</dbReference>
<dbReference type="AlphaFoldDB" id="B6JGM6"/>
<dbReference type="KEGG" id="oca:OCAR_6360"/>
<dbReference type="EMBL" id="CP002826">
    <property type="protein sequence ID" value="AEI06397.1"/>
    <property type="molecule type" value="Genomic_DNA"/>
</dbReference>
<feature type="transmembrane region" description="Helical" evidence="2">
    <location>
        <begin position="214"/>
        <end position="236"/>
    </location>
</feature>
<feature type="signal peptide" evidence="3">
    <location>
        <begin position="1"/>
        <end position="25"/>
    </location>
</feature>
<feature type="region of interest" description="Disordered" evidence="1">
    <location>
        <begin position="78"/>
        <end position="204"/>
    </location>
</feature>
<evidence type="ECO:0000256" key="3">
    <source>
        <dbReference type="SAM" id="SignalP"/>
    </source>
</evidence>
<feature type="compositionally biased region" description="Polar residues" evidence="1">
    <location>
        <begin position="125"/>
        <end position="138"/>
    </location>
</feature>
<dbReference type="OrthoDB" id="8138583at2"/>
<gene>
    <name evidence="4" type="ordered locus">OCA5_c16830</name>
</gene>
<evidence type="ECO:0000256" key="1">
    <source>
        <dbReference type="SAM" id="MobiDB-lite"/>
    </source>
</evidence>
<keyword evidence="2" id="KW-1133">Transmembrane helix</keyword>
<proteinExistence type="predicted"/>